<evidence type="ECO:0000259" key="2">
    <source>
        <dbReference type="Pfam" id="PF03703"/>
    </source>
</evidence>
<evidence type="ECO:0000313" key="3">
    <source>
        <dbReference type="EMBL" id="ERK73339.1"/>
    </source>
</evidence>
<dbReference type="Pfam" id="PF03703">
    <property type="entry name" value="bPH_2"/>
    <property type="match status" value="1"/>
</dbReference>
<dbReference type="Proteomes" id="UP000016605">
    <property type="component" value="Unassembled WGS sequence"/>
</dbReference>
<accession>U2RXT6</accession>
<feature type="domain" description="YdbS-like PH" evidence="2">
    <location>
        <begin position="79"/>
        <end position="153"/>
    </location>
</feature>
<sequence length="185" mass="20798">MGSMSNTTDGVPGQPPERVVARLRRNARVLFWPSLALIAASGAVGFFAGRLDEVWEIVLLWSSAAAVLLLLFLLPLAAWLSRRYTITTRRIVIRHGFFVRVRQELLHSRGYDVSVKRNWLQSAFRSGDVRINAGLDHPVVLKDVPKADQVQRALSELMEHAQNVVALRRQQSESVSDETTVWGSR</sequence>
<feature type="transmembrane region" description="Helical" evidence="1">
    <location>
        <begin position="29"/>
        <end position="48"/>
    </location>
</feature>
<evidence type="ECO:0000313" key="4">
    <source>
        <dbReference type="Proteomes" id="UP000016605"/>
    </source>
</evidence>
<protein>
    <recommendedName>
        <fullName evidence="2">YdbS-like PH domain-containing protein</fullName>
    </recommendedName>
</protein>
<dbReference type="PATRIC" id="fig|1358026.3.peg.281"/>
<keyword evidence="1" id="KW-1133">Transmembrane helix</keyword>
<keyword evidence="1" id="KW-0812">Transmembrane</keyword>
<gene>
    <name evidence="3" type="ORF">N136_00317</name>
</gene>
<dbReference type="AlphaFoldDB" id="U2RXT6"/>
<evidence type="ECO:0000256" key="1">
    <source>
        <dbReference type="SAM" id="Phobius"/>
    </source>
</evidence>
<name>U2RXT6_LEIAQ</name>
<feature type="transmembrane region" description="Helical" evidence="1">
    <location>
        <begin position="60"/>
        <end position="80"/>
    </location>
</feature>
<comment type="caution">
    <text evidence="3">The sequence shown here is derived from an EMBL/GenBank/DDBJ whole genome shotgun (WGS) entry which is preliminary data.</text>
</comment>
<proteinExistence type="predicted"/>
<organism evidence="3 4">
    <name type="scientific">Leifsonia aquatica ATCC 14665</name>
    <dbReference type="NCBI Taxonomy" id="1358026"/>
    <lineage>
        <taxon>Bacteria</taxon>
        <taxon>Bacillati</taxon>
        <taxon>Actinomycetota</taxon>
        <taxon>Actinomycetes</taxon>
        <taxon>Micrococcales</taxon>
        <taxon>Microbacteriaceae</taxon>
        <taxon>Leifsonia</taxon>
    </lineage>
</organism>
<keyword evidence="1" id="KW-0472">Membrane</keyword>
<dbReference type="InterPro" id="IPR005182">
    <property type="entry name" value="YdbS-like_PH"/>
</dbReference>
<dbReference type="HOGENOM" id="CLU_121389_0_0_11"/>
<reference evidence="3 4" key="1">
    <citation type="submission" date="2013-08" db="EMBL/GenBank/DDBJ databases">
        <authorList>
            <person name="Weinstock G."/>
            <person name="Sodergren E."/>
            <person name="Wylie T."/>
            <person name="Fulton L."/>
            <person name="Fulton R."/>
            <person name="Fronick C."/>
            <person name="O'Laughlin M."/>
            <person name="Godfrey J."/>
            <person name="Miner T."/>
            <person name="Herter B."/>
            <person name="Appelbaum E."/>
            <person name="Cordes M."/>
            <person name="Lek S."/>
            <person name="Wollam A."/>
            <person name="Pepin K.H."/>
            <person name="Palsikar V.B."/>
            <person name="Mitreva M."/>
            <person name="Wilson R.K."/>
        </authorList>
    </citation>
    <scope>NUCLEOTIDE SEQUENCE [LARGE SCALE GENOMIC DNA]</scope>
    <source>
        <strain evidence="3 4">ATCC 14665</strain>
    </source>
</reference>
<dbReference type="EMBL" id="AWVQ01000032">
    <property type="protein sequence ID" value="ERK73339.1"/>
    <property type="molecule type" value="Genomic_DNA"/>
</dbReference>